<evidence type="ECO:0000313" key="14">
    <source>
        <dbReference type="Proteomes" id="UP000740329"/>
    </source>
</evidence>
<sequence>MNILAYFELLRTKNCISASVGALISALIASNFQFTYSTELIIIFLVVFLICGYGNAINDIYDLEIDKINKPERPIPSGRVSLKSAKIFSMSIVILGLIMSFFNIYCTILAIFNAFILYMYAKKYKKNKIIGNILVGYLTGSVFLFGGIAVNNIYDIIILFVSAMLAIWSREIIKDYEDIKGDELEGVMSLPIKNKSLSLKLATLLLILAILVSPIPYLIGIFGIYYLIGILVCDLLFLAAIYPIIKSKFGKKDVNAKKISKNIKLTMNLVLLSYIIGSIF</sequence>
<dbReference type="InterPro" id="IPR044878">
    <property type="entry name" value="UbiA_sf"/>
</dbReference>
<dbReference type="EMBL" id="JAGGMV010000001">
    <property type="protein sequence ID" value="MBP2200692.1"/>
    <property type="molecule type" value="Genomic_DNA"/>
</dbReference>
<dbReference type="AlphaFoldDB" id="A0A8J7RF28"/>
<keyword evidence="2 12" id="KW-1003">Cell membrane</keyword>
<evidence type="ECO:0000256" key="11">
    <source>
        <dbReference type="ARBA" id="ARBA00023264"/>
    </source>
</evidence>
<feature type="transmembrane region" description="Helical" evidence="12">
    <location>
        <begin position="197"/>
        <end position="217"/>
    </location>
</feature>
<keyword evidence="5 12" id="KW-0812">Transmembrane</keyword>
<dbReference type="HAMAP" id="MF_01286">
    <property type="entry name" value="DGGGP_synth"/>
    <property type="match status" value="1"/>
</dbReference>
<keyword evidence="10 12" id="KW-0594">Phospholipid biosynthesis</keyword>
<evidence type="ECO:0000256" key="7">
    <source>
        <dbReference type="ARBA" id="ARBA00022989"/>
    </source>
</evidence>
<dbReference type="InterPro" id="IPR023547">
    <property type="entry name" value="DGGGP_synth"/>
</dbReference>
<comment type="similarity">
    <text evidence="12">Belongs to the UbiA prenyltransferase family. DGGGP synthase subfamily.</text>
</comment>
<dbReference type="Gene3D" id="1.20.120.1780">
    <property type="entry name" value="UbiA prenyltransferase"/>
    <property type="match status" value="1"/>
</dbReference>
<evidence type="ECO:0000256" key="9">
    <source>
        <dbReference type="ARBA" id="ARBA00023136"/>
    </source>
</evidence>
<feature type="transmembrane region" description="Helical" evidence="12">
    <location>
        <begin position="41"/>
        <end position="61"/>
    </location>
</feature>
<keyword evidence="9 12" id="KW-0472">Membrane</keyword>
<dbReference type="GO" id="GO:0005886">
    <property type="term" value="C:plasma membrane"/>
    <property type="evidence" value="ECO:0007669"/>
    <property type="project" value="UniProtKB-SubCell"/>
</dbReference>
<dbReference type="InterPro" id="IPR050475">
    <property type="entry name" value="Prenyltransferase_related"/>
</dbReference>
<keyword evidence="7 12" id="KW-1133">Transmembrane helix</keyword>
<evidence type="ECO:0000313" key="13">
    <source>
        <dbReference type="EMBL" id="MBP2200692.1"/>
    </source>
</evidence>
<evidence type="ECO:0000256" key="6">
    <source>
        <dbReference type="ARBA" id="ARBA00022842"/>
    </source>
</evidence>
<evidence type="ECO:0000256" key="3">
    <source>
        <dbReference type="ARBA" id="ARBA00022516"/>
    </source>
</evidence>
<feature type="transmembrane region" description="Helical" evidence="12">
    <location>
        <begin position="16"/>
        <end position="34"/>
    </location>
</feature>
<dbReference type="Proteomes" id="UP000740329">
    <property type="component" value="Unassembled WGS sequence"/>
</dbReference>
<dbReference type="Gene3D" id="1.10.357.140">
    <property type="entry name" value="UbiA prenyltransferase"/>
    <property type="match status" value="1"/>
</dbReference>
<protein>
    <recommendedName>
        <fullName evidence="12">Digeranylgeranylglyceryl phosphate synthase</fullName>
        <shortName evidence="12">DGGGP synthase</shortName>
        <shortName evidence="12">DGGGPS</shortName>
        <ecNumber evidence="12">2.5.1.42</ecNumber>
    </recommendedName>
    <alternativeName>
        <fullName evidence="12">(S)-2,3-di-O-geranylgeranylglyceryl phosphate synthase</fullName>
    </alternativeName>
    <alternativeName>
        <fullName evidence="12">Geranylgeranylglycerol-phosphate geranylgeranyltransferase</fullName>
    </alternativeName>
</protein>
<comment type="caution">
    <text evidence="13">The sequence shown here is derived from an EMBL/GenBank/DDBJ whole genome shotgun (WGS) entry which is preliminary data.</text>
</comment>
<dbReference type="GO" id="GO:0047295">
    <property type="term" value="F:geranylgeranylglycerol-phosphate geranylgeranyltransferase activity"/>
    <property type="evidence" value="ECO:0007669"/>
    <property type="project" value="UniProtKB-UniRule"/>
</dbReference>
<dbReference type="GO" id="GO:0000287">
    <property type="term" value="F:magnesium ion binding"/>
    <property type="evidence" value="ECO:0007669"/>
    <property type="project" value="UniProtKB-UniRule"/>
</dbReference>
<feature type="transmembrane region" description="Helical" evidence="12">
    <location>
        <begin position="156"/>
        <end position="173"/>
    </location>
</feature>
<gene>
    <name evidence="13" type="ORF">J3E07_000090</name>
</gene>
<dbReference type="PANTHER" id="PTHR42723">
    <property type="entry name" value="CHLOROPHYLL SYNTHASE"/>
    <property type="match status" value="1"/>
</dbReference>
<name>A0A8J7RF28_METVO</name>
<dbReference type="CDD" id="cd13961">
    <property type="entry name" value="PT_UbiA_DGGGPS"/>
    <property type="match status" value="1"/>
</dbReference>
<keyword evidence="3 12" id="KW-0444">Lipid biosynthesis</keyword>
<dbReference type="Pfam" id="PF01040">
    <property type="entry name" value="UbiA"/>
    <property type="match status" value="1"/>
</dbReference>
<feature type="transmembrane region" description="Helical" evidence="12">
    <location>
        <begin position="87"/>
        <end position="117"/>
    </location>
</feature>
<comment type="catalytic activity">
    <reaction evidence="12">
        <text>sn-3-O-(geranylgeranyl)glycerol 1-phosphate + (2E,6E,10E)-geranylgeranyl diphosphate = 2,3-bis-O-(geranylgeranyl)-sn-glycerol 1-phosphate + diphosphate</text>
        <dbReference type="Rhea" id="RHEA:18109"/>
        <dbReference type="ChEBI" id="CHEBI:33019"/>
        <dbReference type="ChEBI" id="CHEBI:57677"/>
        <dbReference type="ChEBI" id="CHEBI:58756"/>
        <dbReference type="ChEBI" id="CHEBI:58837"/>
        <dbReference type="EC" id="2.5.1.42"/>
    </reaction>
</comment>
<evidence type="ECO:0000256" key="12">
    <source>
        <dbReference type="HAMAP-Rule" id="MF_01286"/>
    </source>
</evidence>
<dbReference type="InterPro" id="IPR000537">
    <property type="entry name" value="UbiA_prenyltransferase"/>
</dbReference>
<dbReference type="PANTHER" id="PTHR42723:SF1">
    <property type="entry name" value="CHLOROPHYLL SYNTHASE, CHLOROPLASTIC"/>
    <property type="match status" value="1"/>
</dbReference>
<comment type="subcellular location">
    <subcellularLocation>
        <location evidence="1 12">Cell membrane</location>
        <topology evidence="1 12">Multi-pass membrane protein</topology>
    </subcellularLocation>
</comment>
<evidence type="ECO:0000256" key="2">
    <source>
        <dbReference type="ARBA" id="ARBA00022475"/>
    </source>
</evidence>
<feature type="transmembrane region" description="Helical" evidence="12">
    <location>
        <begin position="129"/>
        <end position="150"/>
    </location>
</feature>
<comment type="pathway">
    <text evidence="12">Membrane lipid metabolism; glycerophospholipid metabolism.</text>
</comment>
<evidence type="ECO:0000256" key="10">
    <source>
        <dbReference type="ARBA" id="ARBA00023209"/>
    </source>
</evidence>
<dbReference type="EC" id="2.5.1.42" evidence="12"/>
<keyword evidence="6 12" id="KW-0460">Magnesium</keyword>
<reference evidence="13" key="1">
    <citation type="submission" date="2021-03" db="EMBL/GenBank/DDBJ databases">
        <title>Genomic Encyclopedia of Type Strains, Phase IV (KMG-V): Genome sequencing to study the core and pangenomes of soil and plant-associated prokaryotes.</title>
        <authorList>
            <person name="Whitman W."/>
        </authorList>
    </citation>
    <scope>NUCLEOTIDE SEQUENCE</scope>
    <source>
        <strain evidence="13">C4</strain>
    </source>
</reference>
<comment type="cofactor">
    <cofactor evidence="12">
        <name>Mg(2+)</name>
        <dbReference type="ChEBI" id="CHEBI:18420"/>
    </cofactor>
</comment>
<feature type="transmembrane region" description="Helical" evidence="12">
    <location>
        <begin position="223"/>
        <end position="242"/>
    </location>
</feature>
<comment type="function">
    <text evidence="12">Prenyltransferase that catalyzes the transfer of the geranylgeranyl moiety of geranylgeranyl diphosphate (GGPP) to the C2 hydroxyl of (S)-3-O-geranylgeranylglyceryl phosphate (GGGP). This reaction is the second ether-bond-formation step in the biosynthesis of archaeal membrane lipids.</text>
</comment>
<dbReference type="RefSeq" id="WP_209590077.1">
    <property type="nucleotide sequence ID" value="NZ_JAGGMV010000001.1"/>
</dbReference>
<organism evidence="13 14">
    <name type="scientific">Methanococcus voltae</name>
    <dbReference type="NCBI Taxonomy" id="2188"/>
    <lineage>
        <taxon>Archaea</taxon>
        <taxon>Methanobacteriati</taxon>
        <taxon>Methanobacteriota</taxon>
        <taxon>Methanomada group</taxon>
        <taxon>Methanococci</taxon>
        <taxon>Methanococcales</taxon>
        <taxon>Methanococcaceae</taxon>
        <taxon>Methanococcus</taxon>
    </lineage>
</organism>
<keyword evidence="11 12" id="KW-1208">Phospholipid metabolism</keyword>
<evidence type="ECO:0000256" key="1">
    <source>
        <dbReference type="ARBA" id="ARBA00004651"/>
    </source>
</evidence>
<evidence type="ECO:0000256" key="4">
    <source>
        <dbReference type="ARBA" id="ARBA00022679"/>
    </source>
</evidence>
<dbReference type="UniPathway" id="UPA00940"/>
<accession>A0A8J7RF28</accession>
<keyword evidence="8 12" id="KW-0443">Lipid metabolism</keyword>
<evidence type="ECO:0000256" key="5">
    <source>
        <dbReference type="ARBA" id="ARBA00022692"/>
    </source>
</evidence>
<keyword evidence="4 12" id="KW-0808">Transferase</keyword>
<evidence type="ECO:0000256" key="8">
    <source>
        <dbReference type="ARBA" id="ARBA00023098"/>
    </source>
</evidence>
<proteinExistence type="inferred from homology"/>
<dbReference type="GO" id="GO:0046474">
    <property type="term" value="P:glycerophospholipid biosynthetic process"/>
    <property type="evidence" value="ECO:0007669"/>
    <property type="project" value="UniProtKB-UniRule"/>
</dbReference>